<name>D0W9P7_NEILA</name>
<dbReference type="AlphaFoldDB" id="D0W9P7"/>
<evidence type="ECO:0000313" key="2">
    <source>
        <dbReference type="Proteomes" id="UP000003843"/>
    </source>
</evidence>
<evidence type="ECO:0000313" key="1">
    <source>
        <dbReference type="EMBL" id="EEZ75705.1"/>
    </source>
</evidence>
<accession>D0W9P7</accession>
<organism evidence="1 2">
    <name type="scientific">Neisseria lactamica ATCC 23970</name>
    <dbReference type="NCBI Taxonomy" id="546265"/>
    <lineage>
        <taxon>Bacteria</taxon>
        <taxon>Pseudomonadati</taxon>
        <taxon>Pseudomonadota</taxon>
        <taxon>Betaproteobacteria</taxon>
        <taxon>Neisseriales</taxon>
        <taxon>Neisseriaceae</taxon>
        <taxon>Neisseria</taxon>
    </lineage>
</organism>
<sequence length="59" mass="6644">MIKPNLRPKLGSSALIAFLSLYFSLVLNYAFFAKVVELHPFNGTGADIFLYTMPVVLFF</sequence>
<dbReference type="Proteomes" id="UP000003843">
    <property type="component" value="Unassembled WGS sequence"/>
</dbReference>
<gene>
    <name evidence="1" type="ORF">NEILACOT_04260</name>
</gene>
<proteinExistence type="predicted"/>
<reference evidence="1 2" key="1">
    <citation type="submission" date="2009-10" db="EMBL/GenBank/DDBJ databases">
        <authorList>
            <person name="Weinstock G."/>
            <person name="Sodergren E."/>
            <person name="Clifton S."/>
            <person name="Fulton L."/>
            <person name="Fulton B."/>
            <person name="Courtney L."/>
            <person name="Fronick C."/>
            <person name="Harrison M."/>
            <person name="Strong C."/>
            <person name="Farmer C."/>
            <person name="Delahaunty K."/>
            <person name="Markovic C."/>
            <person name="Hall O."/>
            <person name="Minx P."/>
            <person name="Tomlinson C."/>
            <person name="Mitreva M."/>
            <person name="Nelson J."/>
            <person name="Hou S."/>
            <person name="Wollam A."/>
            <person name="Pepin K.H."/>
            <person name="Johnson M."/>
            <person name="Bhonagiri V."/>
            <person name="Nash W.E."/>
            <person name="Warren W."/>
            <person name="Chinwalla A."/>
            <person name="Mardis E.R."/>
            <person name="Wilson R.K."/>
        </authorList>
    </citation>
    <scope>NUCLEOTIDE SEQUENCE [LARGE SCALE GENOMIC DNA]</scope>
    <source>
        <strain evidence="1 2">ATCC 23970</strain>
    </source>
</reference>
<dbReference type="EMBL" id="ACEQ02000013">
    <property type="protein sequence ID" value="EEZ75705.1"/>
    <property type="molecule type" value="Genomic_DNA"/>
</dbReference>
<comment type="caution">
    <text evidence="1">The sequence shown here is derived from an EMBL/GenBank/DDBJ whole genome shotgun (WGS) entry which is preliminary data.</text>
</comment>
<protein>
    <submittedName>
        <fullName evidence="1">Uncharacterized protein</fullName>
    </submittedName>
</protein>